<protein>
    <recommendedName>
        <fullName evidence="3">Nucleotidyltransferase-like protein</fullName>
    </recommendedName>
</protein>
<evidence type="ECO:0000313" key="1">
    <source>
        <dbReference type="EMBL" id="KAL2824269.1"/>
    </source>
</evidence>
<gene>
    <name evidence="1" type="ORF">BDW59DRAFT_162607</name>
</gene>
<dbReference type="Proteomes" id="UP001610335">
    <property type="component" value="Unassembled WGS sequence"/>
</dbReference>
<organism evidence="1 2">
    <name type="scientific">Aspergillus cavernicola</name>
    <dbReference type="NCBI Taxonomy" id="176166"/>
    <lineage>
        <taxon>Eukaryota</taxon>
        <taxon>Fungi</taxon>
        <taxon>Dikarya</taxon>
        <taxon>Ascomycota</taxon>
        <taxon>Pezizomycotina</taxon>
        <taxon>Eurotiomycetes</taxon>
        <taxon>Eurotiomycetidae</taxon>
        <taxon>Eurotiales</taxon>
        <taxon>Aspergillaceae</taxon>
        <taxon>Aspergillus</taxon>
        <taxon>Aspergillus subgen. Nidulantes</taxon>
    </lineage>
</organism>
<keyword evidence="2" id="KW-1185">Reference proteome</keyword>
<evidence type="ECO:0000313" key="2">
    <source>
        <dbReference type="Proteomes" id="UP001610335"/>
    </source>
</evidence>
<comment type="caution">
    <text evidence="1">The sequence shown here is derived from an EMBL/GenBank/DDBJ whole genome shotgun (WGS) entry which is preliminary data.</text>
</comment>
<reference evidence="1 2" key="1">
    <citation type="submission" date="2024-07" db="EMBL/GenBank/DDBJ databases">
        <title>Section-level genome sequencing and comparative genomics of Aspergillus sections Usti and Cavernicolus.</title>
        <authorList>
            <consortium name="Lawrence Berkeley National Laboratory"/>
            <person name="Nybo J.L."/>
            <person name="Vesth T.C."/>
            <person name="Theobald S."/>
            <person name="Frisvad J.C."/>
            <person name="Larsen T.O."/>
            <person name="Kjaerboelling I."/>
            <person name="Rothschild-Mancinelli K."/>
            <person name="Lyhne E.K."/>
            <person name="Kogle M.E."/>
            <person name="Barry K."/>
            <person name="Clum A."/>
            <person name="Na H."/>
            <person name="Ledsgaard L."/>
            <person name="Lin J."/>
            <person name="Lipzen A."/>
            <person name="Kuo A."/>
            <person name="Riley R."/>
            <person name="Mondo S."/>
            <person name="LaButti K."/>
            <person name="Haridas S."/>
            <person name="Pangalinan J."/>
            <person name="Salamov A.A."/>
            <person name="Simmons B.A."/>
            <person name="Magnuson J.K."/>
            <person name="Chen J."/>
            <person name="Drula E."/>
            <person name="Henrissat B."/>
            <person name="Wiebenga A."/>
            <person name="Lubbers R.J."/>
            <person name="Gomes A.C."/>
            <person name="Makela M.R."/>
            <person name="Stajich J."/>
            <person name="Grigoriev I.V."/>
            <person name="Mortensen U.H."/>
            <person name="De vries R.P."/>
            <person name="Baker S.E."/>
            <person name="Andersen M.R."/>
        </authorList>
    </citation>
    <scope>NUCLEOTIDE SEQUENCE [LARGE SCALE GENOMIC DNA]</scope>
    <source>
        <strain evidence="1 2">CBS 600.67</strain>
    </source>
</reference>
<accession>A0ABR4I963</accession>
<proteinExistence type="predicted"/>
<sequence>MSSQLLNPGVRATATEVAQVLDKAEVPNLLFGWTALALVGIDQGFPEIDFVIADDKIEFAVWVLADAGYRLCTESECQELKEDRYPDTQDPVLIAADNRYHPIAYAHYHLETSDYLLSLFKQSDTLPWLPDLKAGPPGKRNPDLSLSTEPQLPPARDWEKGHHGCGGPWTELYPVNILNRHAYIEAVILLLCKDIDSSSKAEKLWRCMLASLSEFRLPQQRDDRLVKPEFRNIWHRYTLQSSRDVTLLEWDTEVRKLRDQMLADSQRPGIIRWLKKQFKAEARVSLAFDRKKHHEAVGEWRPILGGIGGFEHRHTYTAKELQGLRSKVQPLPPPNKRS</sequence>
<dbReference type="EMBL" id="JBFXLS010000045">
    <property type="protein sequence ID" value="KAL2824269.1"/>
    <property type="molecule type" value="Genomic_DNA"/>
</dbReference>
<evidence type="ECO:0008006" key="3">
    <source>
        <dbReference type="Google" id="ProtNLM"/>
    </source>
</evidence>
<name>A0ABR4I963_9EURO</name>